<dbReference type="PROSITE" id="PS51257">
    <property type="entry name" value="PROKAR_LIPOPROTEIN"/>
    <property type="match status" value="1"/>
</dbReference>
<name>A0A450WJX9_9GAMM</name>
<proteinExistence type="predicted"/>
<evidence type="ECO:0000313" key="2">
    <source>
        <dbReference type="EMBL" id="VFK17340.1"/>
    </source>
</evidence>
<protein>
    <submittedName>
        <fullName evidence="2">Alpha/beta hydrolase family protein</fullName>
    </submittedName>
</protein>
<organism evidence="2">
    <name type="scientific">Candidatus Kentrum sp. LFY</name>
    <dbReference type="NCBI Taxonomy" id="2126342"/>
    <lineage>
        <taxon>Bacteria</taxon>
        <taxon>Pseudomonadati</taxon>
        <taxon>Pseudomonadota</taxon>
        <taxon>Gammaproteobacteria</taxon>
        <taxon>Candidatus Kentrum</taxon>
    </lineage>
</organism>
<evidence type="ECO:0000256" key="1">
    <source>
        <dbReference type="SAM" id="MobiDB-lite"/>
    </source>
</evidence>
<dbReference type="GO" id="GO:0016787">
    <property type="term" value="F:hydrolase activity"/>
    <property type="evidence" value="ECO:0007669"/>
    <property type="project" value="UniProtKB-KW"/>
</dbReference>
<dbReference type="InterPro" id="IPR029058">
    <property type="entry name" value="AB_hydrolase_fold"/>
</dbReference>
<feature type="region of interest" description="Disordered" evidence="1">
    <location>
        <begin position="285"/>
        <end position="310"/>
    </location>
</feature>
<keyword evidence="2" id="KW-0378">Hydrolase</keyword>
<accession>A0A450WJX9</accession>
<dbReference type="Gene3D" id="3.40.50.1820">
    <property type="entry name" value="alpha/beta hydrolase"/>
    <property type="match status" value="1"/>
</dbReference>
<gene>
    <name evidence="2" type="ORF">BECKLFY1418C_GA0070996_10314</name>
</gene>
<dbReference type="AlphaFoldDB" id="A0A450WJX9"/>
<feature type="compositionally biased region" description="Polar residues" evidence="1">
    <location>
        <begin position="291"/>
        <end position="302"/>
    </location>
</feature>
<reference evidence="2" key="1">
    <citation type="submission" date="2019-02" db="EMBL/GenBank/DDBJ databases">
        <authorList>
            <person name="Gruber-Vodicka R. H."/>
            <person name="Seah K. B. B."/>
        </authorList>
    </citation>
    <scope>NUCLEOTIDE SEQUENCE</scope>
    <source>
        <strain evidence="2">BECK_BY7</strain>
    </source>
</reference>
<dbReference type="SUPFAM" id="SSF53474">
    <property type="entry name" value="alpha/beta-Hydrolases"/>
    <property type="match status" value="1"/>
</dbReference>
<dbReference type="EMBL" id="CAADFN010000031">
    <property type="protein sequence ID" value="VFK17340.1"/>
    <property type="molecule type" value="Genomic_DNA"/>
</dbReference>
<sequence>MTQKYRWRSLGLSMLLVFLPAFTACSILPSLDYSRRADELADAAGWRKQRITSGYFDLSSYVPGTPRPERRILTVYIEGDGRAWLSTYRISSDPTPRNPVALKLALRHPPEQAAAYLARPCQYHGRADRAPCRPEYWSGKRFAPEVIAASQTAVDELKHRIGADRVTLIGFSGGGAVAALLAAERRDVAELITVAGNLDHRAFSEHHSVTPLRGSLNPADAWRGLRHTPQRHLVGGSDRIVPPLVAHAYRRRFPEGQRPVVRIIEGFDHHCCWEEHWPGLLERRDGRARQRSSGASPRTTSEALPRTDKA</sequence>